<dbReference type="Proteomes" id="UP001501207">
    <property type="component" value="Unassembled WGS sequence"/>
</dbReference>
<keyword evidence="2" id="KW-1185">Reference proteome</keyword>
<dbReference type="SUPFAM" id="SSF75005">
    <property type="entry name" value="Arabinanase/levansucrase/invertase"/>
    <property type="match status" value="1"/>
</dbReference>
<evidence type="ECO:0008006" key="3">
    <source>
        <dbReference type="Google" id="ProtNLM"/>
    </source>
</evidence>
<protein>
    <recommendedName>
        <fullName evidence="3">DUF4185 domain-containing protein</fullName>
    </recommendedName>
</protein>
<organism evidence="1 2">
    <name type="scientific">Compostibacter hankyongensis</name>
    <dbReference type="NCBI Taxonomy" id="1007089"/>
    <lineage>
        <taxon>Bacteria</taxon>
        <taxon>Pseudomonadati</taxon>
        <taxon>Bacteroidota</taxon>
        <taxon>Chitinophagia</taxon>
        <taxon>Chitinophagales</taxon>
        <taxon>Chitinophagaceae</taxon>
        <taxon>Compostibacter</taxon>
    </lineage>
</organism>
<sequence length="335" mass="38072">MSRVFSVMMLAFVLSGCRPETHKKGLPPRHVNYVLSGGSGFYDYAPSAIETDSVRYIFLCQNKDPFKVVDHIYLYKGMPGRDGYRWGPGKEVLAPSDTGWDDVHVCDPDVRAFRLTYKGEVYNWIMTYLGVDRWDGKHNRIGLAFAKQIEGPYIKYDKNPVIAYGDTSKWGAGQSTSVVLDTATIQLFYSRTDVMCVRNIKPAKADSMVIGREHVVPYLHTNTYVAFSQKSRYAVSELRRRQSKQIPTWVGNHIRLLREPLSESLSAKEDGWEEIGFAGPDQTGFPRNHNPGFLTDDRGYLPSDSMAVVYFTTAVTGENWLWSYHLYSAEFDLTP</sequence>
<dbReference type="EMBL" id="BAABFN010000004">
    <property type="protein sequence ID" value="GAA4310525.1"/>
    <property type="molecule type" value="Genomic_DNA"/>
</dbReference>
<gene>
    <name evidence="1" type="ORF">GCM10023143_19040</name>
</gene>
<dbReference type="PROSITE" id="PS51257">
    <property type="entry name" value="PROKAR_LIPOPROTEIN"/>
    <property type="match status" value="1"/>
</dbReference>
<accession>A0ABP8FT49</accession>
<evidence type="ECO:0000313" key="2">
    <source>
        <dbReference type="Proteomes" id="UP001501207"/>
    </source>
</evidence>
<evidence type="ECO:0000313" key="1">
    <source>
        <dbReference type="EMBL" id="GAA4310525.1"/>
    </source>
</evidence>
<reference evidence="2" key="1">
    <citation type="journal article" date="2019" name="Int. J. Syst. Evol. Microbiol.">
        <title>The Global Catalogue of Microorganisms (GCM) 10K type strain sequencing project: providing services to taxonomists for standard genome sequencing and annotation.</title>
        <authorList>
            <consortium name="The Broad Institute Genomics Platform"/>
            <consortium name="The Broad Institute Genome Sequencing Center for Infectious Disease"/>
            <person name="Wu L."/>
            <person name="Ma J."/>
        </authorList>
    </citation>
    <scope>NUCLEOTIDE SEQUENCE [LARGE SCALE GENOMIC DNA]</scope>
    <source>
        <strain evidence="2">JCM 17664</strain>
    </source>
</reference>
<comment type="caution">
    <text evidence="1">The sequence shown here is derived from an EMBL/GenBank/DDBJ whole genome shotgun (WGS) entry which is preliminary data.</text>
</comment>
<name>A0ABP8FT49_9BACT</name>
<dbReference type="Gene3D" id="2.115.10.20">
    <property type="entry name" value="Glycosyl hydrolase domain, family 43"/>
    <property type="match status" value="1"/>
</dbReference>
<proteinExistence type="predicted"/>
<dbReference type="InterPro" id="IPR023296">
    <property type="entry name" value="Glyco_hydro_beta-prop_sf"/>
</dbReference>